<keyword evidence="8 9" id="KW-0143">Chaperone</keyword>
<dbReference type="PROSITE" id="PS00636">
    <property type="entry name" value="DNAJ_1"/>
    <property type="match status" value="1"/>
</dbReference>
<comment type="caution">
    <text evidence="12">The sequence shown here is derived from an EMBL/GenBank/DDBJ whole genome shotgun (WGS) entry which is preliminary data.</text>
</comment>
<dbReference type="SUPFAM" id="SSF49493">
    <property type="entry name" value="HSP40/DnaJ peptide-binding domain"/>
    <property type="match status" value="2"/>
</dbReference>
<dbReference type="GO" id="GO:0008270">
    <property type="term" value="F:zinc ion binding"/>
    <property type="evidence" value="ECO:0007669"/>
    <property type="project" value="UniProtKB-UniRule"/>
</dbReference>
<dbReference type="FunFam" id="1.10.287.110:FF:000034">
    <property type="entry name" value="Chaperone protein DnaJ"/>
    <property type="match status" value="1"/>
</dbReference>
<dbReference type="InterPro" id="IPR036869">
    <property type="entry name" value="J_dom_sf"/>
</dbReference>
<comment type="subunit">
    <text evidence="9">Homodimer.</text>
</comment>
<dbReference type="EMBL" id="BBNU01000017">
    <property type="protein sequence ID" value="GAL81695.1"/>
    <property type="molecule type" value="Genomic_DNA"/>
</dbReference>
<dbReference type="RefSeq" id="WP_042500070.1">
    <property type="nucleotide sequence ID" value="NZ_BBNU01000017.1"/>
</dbReference>
<dbReference type="InterPro" id="IPR018253">
    <property type="entry name" value="DnaJ_domain_CS"/>
</dbReference>
<evidence type="ECO:0000256" key="5">
    <source>
        <dbReference type="ARBA" id="ARBA00022771"/>
    </source>
</evidence>
<accession>A0A4R8MHN2</accession>
<feature type="binding site" evidence="9">
    <location>
        <position position="191"/>
    </location>
    <ligand>
        <name>Zn(2+)</name>
        <dbReference type="ChEBI" id="CHEBI:29105"/>
        <label>2</label>
    </ligand>
</feature>
<reference evidence="12 14" key="1">
    <citation type="journal article" date="2014" name="Genome Announc.">
        <title>Draft Genome Sequences of Marine Flavobacterium Algibacter lectus Strains SS8 and NR4.</title>
        <authorList>
            <person name="Takatani N."/>
            <person name="Nakanishi M."/>
            <person name="Meirelles P."/>
            <person name="Mino S."/>
            <person name="Suda W."/>
            <person name="Oshima K."/>
            <person name="Hattori M."/>
            <person name="Ohkuma M."/>
            <person name="Hosokawa M."/>
            <person name="Miyashita K."/>
            <person name="Thompson F.L."/>
            <person name="Niwa A."/>
            <person name="Sawabe T."/>
            <person name="Sawabe T."/>
        </authorList>
    </citation>
    <scope>NUCLEOTIDE SEQUENCE [LARGE SCALE GENOMIC DNA]</scope>
    <source>
        <strain evidence="12">JCM 19274</strain>
        <strain evidence="14">JCM19274</strain>
    </source>
</reference>
<dbReference type="PANTHER" id="PTHR43096:SF48">
    <property type="entry name" value="CHAPERONE PROTEIN DNAJ"/>
    <property type="match status" value="1"/>
</dbReference>
<dbReference type="Gene3D" id="2.10.230.10">
    <property type="entry name" value="Heat shock protein DnaJ, cysteine-rich domain"/>
    <property type="match status" value="1"/>
</dbReference>
<evidence type="ECO:0000313" key="15">
    <source>
        <dbReference type="Proteomes" id="UP000294824"/>
    </source>
</evidence>
<dbReference type="PANTHER" id="PTHR43096">
    <property type="entry name" value="DNAJ HOMOLOG 1, MITOCHONDRIAL-RELATED"/>
    <property type="match status" value="1"/>
</dbReference>
<dbReference type="InterPro" id="IPR001305">
    <property type="entry name" value="HSP_DnaJ_Cys-rich_dom"/>
</dbReference>
<keyword evidence="6 9" id="KW-0862">Zinc</keyword>
<dbReference type="GO" id="GO:0006260">
    <property type="term" value="P:DNA replication"/>
    <property type="evidence" value="ECO:0007669"/>
    <property type="project" value="UniProtKB-KW"/>
</dbReference>
<feature type="binding site" evidence="9">
    <location>
        <position position="194"/>
    </location>
    <ligand>
        <name>Zn(2+)</name>
        <dbReference type="ChEBI" id="CHEBI:29105"/>
        <label>2</label>
    </ligand>
</feature>
<evidence type="ECO:0000256" key="1">
    <source>
        <dbReference type="ARBA" id="ARBA00022490"/>
    </source>
</evidence>
<dbReference type="SMART" id="SM00271">
    <property type="entry name" value="DnaJ"/>
    <property type="match status" value="1"/>
</dbReference>
<feature type="region of interest" description="Disordered" evidence="10">
    <location>
        <begin position="355"/>
        <end position="378"/>
    </location>
</feature>
<dbReference type="InterPro" id="IPR008971">
    <property type="entry name" value="HSP40/DnaJ_pept-bd"/>
</dbReference>
<dbReference type="EMBL" id="SORL01000001">
    <property type="protein sequence ID" value="TDY65507.1"/>
    <property type="molecule type" value="Genomic_DNA"/>
</dbReference>
<feature type="binding site" evidence="9">
    <location>
        <position position="165"/>
    </location>
    <ligand>
        <name>Zn(2+)</name>
        <dbReference type="ChEBI" id="CHEBI:29105"/>
        <label>2</label>
    </ligand>
</feature>
<organism evidence="12 14">
    <name type="scientific">Algibacter lectus</name>
    <dbReference type="NCBI Taxonomy" id="221126"/>
    <lineage>
        <taxon>Bacteria</taxon>
        <taxon>Pseudomonadati</taxon>
        <taxon>Bacteroidota</taxon>
        <taxon>Flavobacteriia</taxon>
        <taxon>Flavobacteriales</taxon>
        <taxon>Flavobacteriaceae</taxon>
        <taxon>Algibacter</taxon>
    </lineage>
</organism>
<dbReference type="Proteomes" id="UP000029643">
    <property type="component" value="Unassembled WGS sequence"/>
</dbReference>
<reference evidence="13 15" key="2">
    <citation type="submission" date="2019-03" db="EMBL/GenBank/DDBJ databases">
        <title>Genomic Encyclopedia of Type Strains, Phase III (KMG-III): the genomes of soil and plant-associated and newly described type strains.</title>
        <authorList>
            <person name="Whitman W."/>
        </authorList>
    </citation>
    <scope>NUCLEOTIDE SEQUENCE [LARGE SCALE GENOMIC DNA]</scope>
    <source>
        <strain evidence="13 15">CECT 8301</strain>
    </source>
</reference>
<dbReference type="Proteomes" id="UP000294824">
    <property type="component" value="Unassembled WGS sequence"/>
</dbReference>
<evidence type="ECO:0000256" key="6">
    <source>
        <dbReference type="ARBA" id="ARBA00022833"/>
    </source>
</evidence>
<gene>
    <name evidence="9" type="primary">dnaJ</name>
    <name evidence="13" type="ORF">DFQ06_0111</name>
    <name evidence="12" type="ORF">JCM19274_540</name>
</gene>
<dbReference type="STRING" id="221126.SAMN04489722_114117"/>
<dbReference type="Pfam" id="PF00684">
    <property type="entry name" value="DnaJ_CXXCXGXG"/>
    <property type="match status" value="1"/>
</dbReference>
<dbReference type="PROSITE" id="PS50076">
    <property type="entry name" value="DNAJ_2"/>
    <property type="match status" value="1"/>
</dbReference>
<dbReference type="GO" id="GO:0031072">
    <property type="term" value="F:heat shock protein binding"/>
    <property type="evidence" value="ECO:0007669"/>
    <property type="project" value="InterPro"/>
</dbReference>
<protein>
    <recommendedName>
        <fullName evidence="9">Chaperone protein DnaJ</fullName>
    </recommendedName>
</protein>
<accession>A0A090WX26</accession>
<dbReference type="InterPro" id="IPR012724">
    <property type="entry name" value="DnaJ"/>
</dbReference>
<dbReference type="GO" id="GO:0005737">
    <property type="term" value="C:cytoplasm"/>
    <property type="evidence" value="ECO:0007669"/>
    <property type="project" value="UniProtKB-SubCell"/>
</dbReference>
<dbReference type="FunFam" id="2.60.260.20:FF:000005">
    <property type="entry name" value="Chaperone protein dnaJ 1, mitochondrial"/>
    <property type="match status" value="1"/>
</dbReference>
<dbReference type="GO" id="GO:0042026">
    <property type="term" value="P:protein refolding"/>
    <property type="evidence" value="ECO:0007669"/>
    <property type="project" value="TreeGrafter"/>
</dbReference>
<evidence type="ECO:0000256" key="7">
    <source>
        <dbReference type="ARBA" id="ARBA00023016"/>
    </source>
</evidence>
<dbReference type="SUPFAM" id="SSF57938">
    <property type="entry name" value="DnaJ/Hsp40 cysteine-rich domain"/>
    <property type="match status" value="1"/>
</dbReference>
<evidence type="ECO:0000256" key="8">
    <source>
        <dbReference type="ARBA" id="ARBA00023186"/>
    </source>
</evidence>
<dbReference type="Gene3D" id="2.60.260.20">
    <property type="entry name" value="Urease metallochaperone UreE, N-terminal domain"/>
    <property type="match status" value="2"/>
</dbReference>
<dbReference type="GO" id="GO:0051082">
    <property type="term" value="F:unfolded protein binding"/>
    <property type="evidence" value="ECO:0007669"/>
    <property type="project" value="UniProtKB-UniRule"/>
</dbReference>
<keyword evidence="1 9" id="KW-0963">Cytoplasm</keyword>
<name>A0A090WX26_9FLAO</name>
<feature type="domain" description="J" evidence="11">
    <location>
        <begin position="5"/>
        <end position="70"/>
    </location>
</feature>
<comment type="subcellular location">
    <subcellularLocation>
        <location evidence="9">Cytoplasm</location>
    </subcellularLocation>
</comment>
<evidence type="ECO:0000259" key="11">
    <source>
        <dbReference type="PROSITE" id="PS50076"/>
    </source>
</evidence>
<evidence type="ECO:0000256" key="9">
    <source>
        <dbReference type="HAMAP-Rule" id="MF_01152"/>
    </source>
</evidence>
<evidence type="ECO:0000256" key="4">
    <source>
        <dbReference type="ARBA" id="ARBA00022737"/>
    </source>
</evidence>
<dbReference type="CDD" id="cd10719">
    <property type="entry name" value="DnaJ_zf"/>
    <property type="match status" value="1"/>
</dbReference>
<evidence type="ECO:0000313" key="12">
    <source>
        <dbReference type="EMBL" id="GAL81695.1"/>
    </source>
</evidence>
<keyword evidence="3 9" id="KW-0479">Metal-binding</keyword>
<dbReference type="SUPFAM" id="SSF46565">
    <property type="entry name" value="Chaperone J-domain"/>
    <property type="match status" value="1"/>
</dbReference>
<keyword evidence="7 9" id="KW-0346">Stress response</keyword>
<evidence type="ECO:0000313" key="13">
    <source>
        <dbReference type="EMBL" id="TDY65507.1"/>
    </source>
</evidence>
<dbReference type="InterPro" id="IPR002939">
    <property type="entry name" value="DnaJ_C"/>
</dbReference>
<evidence type="ECO:0000256" key="3">
    <source>
        <dbReference type="ARBA" id="ARBA00022723"/>
    </source>
</evidence>
<dbReference type="GO" id="GO:0009408">
    <property type="term" value="P:response to heat"/>
    <property type="evidence" value="ECO:0007669"/>
    <property type="project" value="InterPro"/>
</dbReference>
<dbReference type="Gene3D" id="1.10.287.110">
    <property type="entry name" value="DnaJ domain"/>
    <property type="match status" value="1"/>
</dbReference>
<evidence type="ECO:0000313" key="14">
    <source>
        <dbReference type="Proteomes" id="UP000029643"/>
    </source>
</evidence>
<dbReference type="GO" id="GO:0005524">
    <property type="term" value="F:ATP binding"/>
    <property type="evidence" value="ECO:0007669"/>
    <property type="project" value="InterPro"/>
</dbReference>
<comment type="cofactor">
    <cofactor evidence="9">
        <name>Zn(2+)</name>
        <dbReference type="ChEBI" id="CHEBI:29105"/>
    </cofactor>
    <text evidence="9">Binds 2 Zn(2+) ions per monomer.</text>
</comment>
<dbReference type="AlphaFoldDB" id="A0A090WX26"/>
<comment type="function">
    <text evidence="9">Participates actively in the response to hyperosmotic and heat shock by preventing the aggregation of stress-denatured proteins and by disaggregating proteins, also in an autonomous, DnaK-independent fashion. Unfolded proteins bind initially to DnaJ; upon interaction with the DnaJ-bound protein, DnaK hydrolyzes its bound ATP, resulting in the formation of a stable complex. GrpE releases ADP from DnaK; ATP binding to DnaK triggers the release of the substrate protein, thus completing the reaction cycle. Several rounds of ATP-dependent interactions between DnaJ, DnaK and GrpE are required for fully efficient folding. Also involved, together with DnaK and GrpE, in the DNA replication of plasmids through activation of initiation proteins.</text>
</comment>
<evidence type="ECO:0000256" key="2">
    <source>
        <dbReference type="ARBA" id="ARBA00022705"/>
    </source>
</evidence>
<dbReference type="Pfam" id="PF01556">
    <property type="entry name" value="DnaJ_C"/>
    <property type="match status" value="1"/>
</dbReference>
<keyword evidence="15" id="KW-1185">Reference proteome</keyword>
<proteinExistence type="inferred from homology"/>
<comment type="caution">
    <text evidence="9">Lacks conserved residue(s) required for the propagation of feature annotation.</text>
</comment>
<keyword evidence="4 9" id="KW-0677">Repeat</keyword>
<dbReference type="Pfam" id="PF00226">
    <property type="entry name" value="DnaJ"/>
    <property type="match status" value="1"/>
</dbReference>
<dbReference type="NCBIfam" id="NF008035">
    <property type="entry name" value="PRK10767.1"/>
    <property type="match status" value="1"/>
</dbReference>
<feature type="binding site" evidence="9">
    <location>
        <position position="168"/>
    </location>
    <ligand>
        <name>Zn(2+)</name>
        <dbReference type="ChEBI" id="CHEBI:29105"/>
        <label>2</label>
    </ligand>
</feature>
<dbReference type="PRINTS" id="PR00625">
    <property type="entry name" value="JDOMAIN"/>
</dbReference>
<comment type="domain">
    <text evidence="9">The J domain is necessary and sufficient to stimulate DnaK ATPase activity. Zinc center 1 plays an important role in the autonomous, DnaK-independent chaperone activity of DnaJ. Zinc center 2 is essential for interaction with DnaK and for DnaJ activity.</text>
</comment>
<keyword evidence="2 9" id="KW-0235">DNA replication</keyword>
<evidence type="ECO:0000256" key="10">
    <source>
        <dbReference type="SAM" id="MobiDB-lite"/>
    </source>
</evidence>
<dbReference type="CDD" id="cd10747">
    <property type="entry name" value="DnaJ_C"/>
    <property type="match status" value="1"/>
</dbReference>
<keyword evidence="5" id="KW-0863">Zinc-finger</keyword>
<sequence length="378" mass="40406">MAKRDYYEILGISKGATAAEIKKAYRKKAIEFHPDKNPDDKSAEGKFKEAAEAYEILSDENKKARYDQFGHQAFENGGGGGGFGGGGMNMDDIFSQFGDIFGGGGGGFGGGGFSGFGGGGGQRRVKGSNLRIRVKLTLEEIANGVEKKIKVKRKVQADGTTYKTCSTCNGSGQVTRIANTILGRMQTSAPCNVCGGAGQTIDKKPADADAQGLKVSEETVTIKIPAGVVDGMQLKVSGKGNEAPGNGVSGDLLVAIEEAEHDTLQREGDNLHYDMYISLPDAVLGTSKEIDTVTGKVRIKVEAGVQSGKILRLRGKGIPSINGYGTGDLLVHVNVWTPKTLNKQQKEFFEAMRDDDHFSPKPEKSDKSFFEKVKDMFS</sequence>
<dbReference type="InterPro" id="IPR001623">
    <property type="entry name" value="DnaJ_domain"/>
</dbReference>
<dbReference type="CDD" id="cd06257">
    <property type="entry name" value="DnaJ"/>
    <property type="match status" value="1"/>
</dbReference>
<comment type="similarity">
    <text evidence="9">Belongs to the DnaJ family.</text>
</comment>
<dbReference type="InterPro" id="IPR036410">
    <property type="entry name" value="HSP_DnaJ_Cys-rich_dom_sf"/>
</dbReference>
<dbReference type="HAMAP" id="MF_01152">
    <property type="entry name" value="DnaJ"/>
    <property type="match status" value="1"/>
</dbReference>